<gene>
    <name evidence="1" type="ORF">FEF09_21075</name>
</gene>
<organism evidence="1 2">
    <name type="scientific">Chitinophaga pinensis</name>
    <dbReference type="NCBI Taxonomy" id="79329"/>
    <lineage>
        <taxon>Bacteria</taxon>
        <taxon>Pseudomonadati</taxon>
        <taxon>Bacteroidota</taxon>
        <taxon>Chitinophagia</taxon>
        <taxon>Chitinophagales</taxon>
        <taxon>Chitinophagaceae</taxon>
        <taxon>Chitinophaga</taxon>
    </lineage>
</organism>
<dbReference type="RefSeq" id="WP_146306939.1">
    <property type="nucleotide sequence ID" value="NZ_VOHS01000026.1"/>
</dbReference>
<dbReference type="EMBL" id="VOHS01000026">
    <property type="protein sequence ID" value="TWV98063.1"/>
    <property type="molecule type" value="Genomic_DNA"/>
</dbReference>
<protein>
    <recommendedName>
        <fullName evidence="3">DUF4397 domain-containing protein</fullName>
    </recommendedName>
</protein>
<proteinExistence type="predicted"/>
<evidence type="ECO:0000313" key="2">
    <source>
        <dbReference type="Proteomes" id="UP000318815"/>
    </source>
</evidence>
<accession>A0A5C6LMT8</accession>
<evidence type="ECO:0008006" key="3">
    <source>
        <dbReference type="Google" id="ProtNLM"/>
    </source>
</evidence>
<dbReference type="OrthoDB" id="607469at2"/>
<sequence>MRDTIVLPEAMFDGNATVVSRGCAGEALNKIILNTTGGAAPYEYIISGESDIKLSSEFDKLYAGDYNIIIKDAKGCRDTLENIHVPEPPPFIGWESGTGDELCRC</sequence>
<dbReference type="Proteomes" id="UP000318815">
    <property type="component" value="Unassembled WGS sequence"/>
</dbReference>
<reference evidence="1 2" key="1">
    <citation type="submission" date="2019-08" db="EMBL/GenBank/DDBJ databases">
        <title>Whole genome sequencing of chitin degrading bacteria Chitinophaga pinensis YS16.</title>
        <authorList>
            <person name="Singh R.P."/>
            <person name="Manchanda G."/>
            <person name="Maurya I.K."/>
            <person name="Joshi N.K."/>
            <person name="Srivastava A.K."/>
        </authorList>
    </citation>
    <scope>NUCLEOTIDE SEQUENCE [LARGE SCALE GENOMIC DNA]</scope>
    <source>
        <strain evidence="1 2">YS-16</strain>
    </source>
</reference>
<dbReference type="AlphaFoldDB" id="A0A5C6LMT8"/>
<keyword evidence="2" id="KW-1185">Reference proteome</keyword>
<evidence type="ECO:0000313" key="1">
    <source>
        <dbReference type="EMBL" id="TWV98063.1"/>
    </source>
</evidence>
<comment type="caution">
    <text evidence="1">The sequence shown here is derived from an EMBL/GenBank/DDBJ whole genome shotgun (WGS) entry which is preliminary data.</text>
</comment>
<name>A0A5C6LMT8_9BACT</name>